<gene>
    <name evidence="2" type="ORF">OG308_24885</name>
</gene>
<keyword evidence="3" id="KW-1185">Reference proteome</keyword>
<sequence>MTATPDGPQAATELTVGTVARLLGVPVATLRSWNQRYDLGPRGHLPGRHRHYTGADLAVATKMVELVRAGATPGSAAQAARTVRAPEPELGAVDPVIIAAENMDISRLLDLLAAHITHHGVVPTWNQLCRPAFEHIVTRQQQGRGYIDVEHLLSWAITTSLHRCVPPLTDAGREPEVVLACTAGEHHVLPLEILRAALAEKGRAALLLGANVPDDALAQSLSRRTRPAVVVLWSQTPATAAPAALHALAGRGPVMSAGPGWTDVVIGRRLSSLEEAVDVLSNPVL</sequence>
<evidence type="ECO:0000313" key="2">
    <source>
        <dbReference type="EMBL" id="WTY34535.1"/>
    </source>
</evidence>
<evidence type="ECO:0000313" key="3">
    <source>
        <dbReference type="Proteomes" id="UP001621418"/>
    </source>
</evidence>
<feature type="domain" description="HTH merR-type" evidence="1">
    <location>
        <begin position="15"/>
        <end position="78"/>
    </location>
</feature>
<dbReference type="Pfam" id="PF13411">
    <property type="entry name" value="MerR_1"/>
    <property type="match status" value="1"/>
</dbReference>
<protein>
    <submittedName>
        <fullName evidence="2">MerR family transcriptional regulator</fullName>
    </submittedName>
</protein>
<dbReference type="InterPro" id="IPR009061">
    <property type="entry name" value="DNA-bd_dom_put_sf"/>
</dbReference>
<proteinExistence type="predicted"/>
<dbReference type="InterPro" id="IPR000551">
    <property type="entry name" value="MerR-type_HTH_dom"/>
</dbReference>
<dbReference type="EMBL" id="CP109527">
    <property type="protein sequence ID" value="WTY34535.1"/>
    <property type="molecule type" value="Genomic_DNA"/>
</dbReference>
<accession>A0ABZ1N3M8</accession>
<dbReference type="InterPro" id="IPR036724">
    <property type="entry name" value="Cobalamin-bd_sf"/>
</dbReference>
<dbReference type="RefSeq" id="WP_357362813.1">
    <property type="nucleotide sequence ID" value="NZ_CP109527.1"/>
</dbReference>
<dbReference type="Gene3D" id="3.40.50.280">
    <property type="entry name" value="Cobalamin-binding domain"/>
    <property type="match status" value="1"/>
</dbReference>
<reference evidence="2 3" key="1">
    <citation type="submission" date="2022-10" db="EMBL/GenBank/DDBJ databases">
        <title>The complete genomes of actinobacterial strains from the NBC collection.</title>
        <authorList>
            <person name="Joergensen T.S."/>
            <person name="Alvarez Arevalo M."/>
            <person name="Sterndorff E.B."/>
            <person name="Faurdal D."/>
            <person name="Vuksanovic O."/>
            <person name="Mourched A.-S."/>
            <person name="Charusanti P."/>
            <person name="Shaw S."/>
            <person name="Blin K."/>
            <person name="Weber T."/>
        </authorList>
    </citation>
    <scope>NUCLEOTIDE SEQUENCE [LARGE SCALE GENOMIC DNA]</scope>
    <source>
        <strain evidence="2 3">NBC_01413</strain>
    </source>
</reference>
<dbReference type="Gene3D" id="1.10.1240.10">
    <property type="entry name" value="Methionine synthase domain"/>
    <property type="match status" value="1"/>
</dbReference>
<name>A0ABZ1N3M8_9NOCA</name>
<dbReference type="SUPFAM" id="SSF46955">
    <property type="entry name" value="Putative DNA-binding domain"/>
    <property type="match status" value="1"/>
</dbReference>
<evidence type="ECO:0000259" key="1">
    <source>
        <dbReference type="Pfam" id="PF13411"/>
    </source>
</evidence>
<dbReference type="Gene3D" id="1.10.1660.10">
    <property type="match status" value="1"/>
</dbReference>
<dbReference type="Proteomes" id="UP001621418">
    <property type="component" value="Chromosome"/>
</dbReference>
<organism evidence="2 3">
    <name type="scientific">Nocardia salmonicida</name>
    <dbReference type="NCBI Taxonomy" id="53431"/>
    <lineage>
        <taxon>Bacteria</taxon>
        <taxon>Bacillati</taxon>
        <taxon>Actinomycetota</taxon>
        <taxon>Actinomycetes</taxon>
        <taxon>Mycobacteriales</taxon>
        <taxon>Nocardiaceae</taxon>
        <taxon>Nocardia</taxon>
    </lineage>
</organism>
<dbReference type="SUPFAM" id="SSF52242">
    <property type="entry name" value="Cobalamin (vitamin B12)-binding domain"/>
    <property type="match status" value="1"/>
</dbReference>
<dbReference type="InterPro" id="IPR036594">
    <property type="entry name" value="Meth_synthase_dom"/>
</dbReference>